<dbReference type="GO" id="GO:0016887">
    <property type="term" value="F:ATP hydrolysis activity"/>
    <property type="evidence" value="ECO:0007669"/>
    <property type="project" value="TreeGrafter"/>
</dbReference>
<dbReference type="Proteomes" id="UP000198623">
    <property type="component" value="Unassembled WGS sequence"/>
</dbReference>
<keyword evidence="6" id="KW-1185">Reference proteome</keyword>
<dbReference type="GO" id="GO:0005524">
    <property type="term" value="F:ATP binding"/>
    <property type="evidence" value="ECO:0007669"/>
    <property type="project" value="UniProtKB-KW"/>
</dbReference>
<keyword evidence="2" id="KW-0547">Nucleotide-binding</keyword>
<evidence type="ECO:0000256" key="2">
    <source>
        <dbReference type="ARBA" id="ARBA00022741"/>
    </source>
</evidence>
<dbReference type="GO" id="GO:0005886">
    <property type="term" value="C:plasma membrane"/>
    <property type="evidence" value="ECO:0007669"/>
    <property type="project" value="TreeGrafter"/>
</dbReference>
<feature type="domain" description="Bacterial type II secretion system protein E" evidence="4">
    <location>
        <begin position="381"/>
        <end position="395"/>
    </location>
</feature>
<dbReference type="PANTHER" id="PTHR30258">
    <property type="entry name" value="TYPE II SECRETION SYSTEM PROTEIN GSPE-RELATED"/>
    <property type="match status" value="1"/>
</dbReference>
<dbReference type="RefSeq" id="WP_090730007.1">
    <property type="nucleotide sequence ID" value="NZ_FOOU01000016.1"/>
</dbReference>
<proteinExistence type="inferred from homology"/>
<sequence length="590" mass="66012">MASPKMKIRIGDLMVQNGVISEQQLTSALARQKETRQKLGRSLVSLGYVDEQQFLEFLAQQLSVPLVDLSHYNFKQEDVLRLSETHARRFRSIVLKENPDHFLVGMSDPLDIFAFDELQRLLPKTIELAVVAESQLLQTLDLMYRRTNDIDSLADQLSEDIVEDSFDLSRLTATDETDAPVVRLLKSIFEDAVQVGASDIHIEPDEHVLRIRQRVDGVLHEHVMKETRIAAVLVLRLKLMAELNISEKRLPQDGRFNITVKNHNVDVRISTLPIQHGESVVMRLLDQSAGLIDLNNAGLPPRMLAKVRRIIHEPHGLLLVTGPTGSGKTTTLYGALNELNDASKKIITVEDPVEYRLSRVNQVQVHPQIGLTFSKVLRSCLRQDPDILLVGEIRDLETADIAMRAAMTGHFVLSTLHTNDAISSAMRLVDIGVEGYLAGTALRGILAQRLVRRICENCKEPHIPTAQEQVWLDIKGEEAQLQITELKHGKGCTYCNNTGYKGRVGIFELLEMNDEMADALRRNDNSAFSQAARSSEGYQPLVMSALAMASQGITSLQEVFRVTEQMDESAYLESAETLSPAQPDSHLELE</sequence>
<gene>
    <name evidence="5" type="ORF">SAMN05216175_11616</name>
</gene>
<dbReference type="AlphaFoldDB" id="A0A1I2VBN2"/>
<evidence type="ECO:0000313" key="5">
    <source>
        <dbReference type="EMBL" id="SFG85849.1"/>
    </source>
</evidence>
<dbReference type="Gene3D" id="3.30.300.160">
    <property type="entry name" value="Type II secretion system, protein E, N-terminal domain"/>
    <property type="match status" value="1"/>
</dbReference>
<keyword evidence="3" id="KW-0067">ATP-binding</keyword>
<dbReference type="InterPro" id="IPR003593">
    <property type="entry name" value="AAA+_ATPase"/>
</dbReference>
<dbReference type="InterPro" id="IPR037257">
    <property type="entry name" value="T2SS_E_N_sf"/>
</dbReference>
<accession>A0A1I2VBN2</accession>
<dbReference type="FunFam" id="3.40.50.300:FF:000398">
    <property type="entry name" value="Type IV pilus assembly ATPase PilB"/>
    <property type="match status" value="1"/>
</dbReference>
<dbReference type="SMART" id="SM00382">
    <property type="entry name" value="AAA"/>
    <property type="match status" value="1"/>
</dbReference>
<protein>
    <submittedName>
        <fullName evidence="5">MSHA biogenesis protein MshE</fullName>
    </submittedName>
</protein>
<dbReference type="InterPro" id="IPR027417">
    <property type="entry name" value="P-loop_NTPase"/>
</dbReference>
<dbReference type="Pfam" id="PF05157">
    <property type="entry name" value="MshEN"/>
    <property type="match status" value="1"/>
</dbReference>
<organism evidence="5 6">
    <name type="scientific">Neptunomonas qingdaonensis</name>
    <dbReference type="NCBI Taxonomy" id="1045558"/>
    <lineage>
        <taxon>Bacteria</taxon>
        <taxon>Pseudomonadati</taxon>
        <taxon>Pseudomonadota</taxon>
        <taxon>Gammaproteobacteria</taxon>
        <taxon>Oceanospirillales</taxon>
        <taxon>Oceanospirillaceae</taxon>
        <taxon>Neptunomonas</taxon>
    </lineage>
</organism>
<dbReference type="InterPro" id="IPR001482">
    <property type="entry name" value="T2SS/T4SS_dom"/>
</dbReference>
<dbReference type="CDD" id="cd01129">
    <property type="entry name" value="PulE-GspE-like"/>
    <property type="match status" value="1"/>
</dbReference>
<evidence type="ECO:0000256" key="1">
    <source>
        <dbReference type="ARBA" id="ARBA00006611"/>
    </source>
</evidence>
<dbReference type="PROSITE" id="PS00662">
    <property type="entry name" value="T2SP_E"/>
    <property type="match status" value="1"/>
</dbReference>
<evidence type="ECO:0000256" key="3">
    <source>
        <dbReference type="ARBA" id="ARBA00022840"/>
    </source>
</evidence>
<comment type="similarity">
    <text evidence="1">Belongs to the GSP E family.</text>
</comment>
<dbReference type="InterPro" id="IPR007831">
    <property type="entry name" value="T2SS_GspE_N"/>
</dbReference>
<dbReference type="FunFam" id="3.30.450.90:FF:000001">
    <property type="entry name" value="Type II secretion system ATPase GspE"/>
    <property type="match status" value="1"/>
</dbReference>
<name>A0A1I2VBN2_9GAMM</name>
<dbReference type="OrthoDB" id="9776961at2"/>
<reference evidence="6" key="1">
    <citation type="submission" date="2016-10" db="EMBL/GenBank/DDBJ databases">
        <authorList>
            <person name="Varghese N."/>
            <person name="Submissions S."/>
        </authorList>
    </citation>
    <scope>NUCLEOTIDE SEQUENCE [LARGE SCALE GENOMIC DNA]</scope>
    <source>
        <strain evidence="6">CGMCC 1.10971</strain>
    </source>
</reference>
<dbReference type="SUPFAM" id="SSF52540">
    <property type="entry name" value="P-loop containing nucleoside triphosphate hydrolases"/>
    <property type="match status" value="1"/>
</dbReference>
<dbReference type="Gene3D" id="3.30.450.90">
    <property type="match status" value="1"/>
</dbReference>
<evidence type="ECO:0000313" key="6">
    <source>
        <dbReference type="Proteomes" id="UP000198623"/>
    </source>
</evidence>
<dbReference type="Gene3D" id="3.40.50.300">
    <property type="entry name" value="P-loop containing nucleotide triphosphate hydrolases"/>
    <property type="match status" value="1"/>
</dbReference>
<dbReference type="PANTHER" id="PTHR30258:SF29">
    <property type="entry name" value="MSHA PILUS ASSEMBLY ATPASE MSHE"/>
    <property type="match status" value="1"/>
</dbReference>
<evidence type="ECO:0000259" key="4">
    <source>
        <dbReference type="PROSITE" id="PS00662"/>
    </source>
</evidence>
<dbReference type="STRING" id="1045558.SAMN05216175_11616"/>
<dbReference type="EMBL" id="FOOU01000016">
    <property type="protein sequence ID" value="SFG85849.1"/>
    <property type="molecule type" value="Genomic_DNA"/>
</dbReference>
<dbReference type="Pfam" id="PF00437">
    <property type="entry name" value="T2SSE"/>
    <property type="match status" value="1"/>
</dbReference>
<dbReference type="SUPFAM" id="SSF160246">
    <property type="entry name" value="EspE N-terminal domain-like"/>
    <property type="match status" value="1"/>
</dbReference>